<protein>
    <submittedName>
        <fullName evidence="2">Uncharacterized protein</fullName>
    </submittedName>
</protein>
<keyword evidence="1" id="KW-0732">Signal</keyword>
<evidence type="ECO:0000313" key="2">
    <source>
        <dbReference type="EMBL" id="SDC38679.1"/>
    </source>
</evidence>
<keyword evidence="3" id="KW-1185">Reference proteome</keyword>
<dbReference type="AlphaFoldDB" id="A0A1G6L5V4"/>
<feature type="chain" id="PRO_5011597058" evidence="1">
    <location>
        <begin position="20"/>
        <end position="227"/>
    </location>
</feature>
<dbReference type="EMBL" id="FMZC01000002">
    <property type="protein sequence ID" value="SDC38679.1"/>
    <property type="molecule type" value="Genomic_DNA"/>
</dbReference>
<sequence>MKRAIALAAAVMVTGALHAANTSAAADNAAGVVHVINSELLSALQNLKATLPAGRTPLAFDNGASAKNCLEYSDLLSTSKPVESTRNFEIRSEYRLCDGIRIIAGKPVVAQKAAASGEQGKTLYEKLDLRSFPSSLHNRTDASKRTLSALLPGDVRSEGSTVQVETPEQFFRLEVVGIIDHGTGQAPEWIVWVTDQLKTGSYRGYSTLVVHPPRVASDLYTAAPSPR</sequence>
<dbReference type="RefSeq" id="WP_092740256.1">
    <property type="nucleotide sequence ID" value="NZ_JAMBTK010000035.1"/>
</dbReference>
<gene>
    <name evidence="2" type="ORF">SAMN05192589_10277</name>
</gene>
<dbReference type="Proteomes" id="UP000198781">
    <property type="component" value="Unassembled WGS sequence"/>
</dbReference>
<feature type="signal peptide" evidence="1">
    <location>
        <begin position="1"/>
        <end position="19"/>
    </location>
</feature>
<reference evidence="2 3" key="1">
    <citation type="submission" date="2016-10" db="EMBL/GenBank/DDBJ databases">
        <authorList>
            <person name="de Groot N.N."/>
        </authorList>
    </citation>
    <scope>NUCLEOTIDE SEQUENCE [LARGE SCALE GENOMIC DNA]</scope>
    <source>
        <strain evidence="2 3">DSM 16619</strain>
    </source>
</reference>
<dbReference type="OrthoDB" id="8808186at2"/>
<proteinExistence type="predicted"/>
<name>A0A1G6L5V4_9BURK</name>
<organism evidence="2 3">
    <name type="scientific">Paracidovorax valerianellae</name>
    <dbReference type="NCBI Taxonomy" id="187868"/>
    <lineage>
        <taxon>Bacteria</taxon>
        <taxon>Pseudomonadati</taxon>
        <taxon>Pseudomonadota</taxon>
        <taxon>Betaproteobacteria</taxon>
        <taxon>Burkholderiales</taxon>
        <taxon>Comamonadaceae</taxon>
        <taxon>Paracidovorax</taxon>
    </lineage>
</organism>
<dbReference type="STRING" id="187868.SAMN05192589_10277"/>
<accession>A0A1G6L5V4</accession>
<evidence type="ECO:0000313" key="3">
    <source>
        <dbReference type="Proteomes" id="UP000198781"/>
    </source>
</evidence>
<evidence type="ECO:0000256" key="1">
    <source>
        <dbReference type="SAM" id="SignalP"/>
    </source>
</evidence>